<dbReference type="SUPFAM" id="SSF54236">
    <property type="entry name" value="Ubiquitin-like"/>
    <property type="match status" value="1"/>
</dbReference>
<dbReference type="SUPFAM" id="SSF53056">
    <property type="entry name" value="beta-carbonic anhydrase, cab"/>
    <property type="match status" value="1"/>
</dbReference>
<keyword evidence="5" id="KW-0862">Zinc</keyword>
<dbReference type="SUPFAM" id="SSF47473">
    <property type="entry name" value="EF-hand"/>
    <property type="match status" value="1"/>
</dbReference>
<comment type="cofactor">
    <cofactor evidence="1">
        <name>Zn(2+)</name>
        <dbReference type="ChEBI" id="CHEBI:29105"/>
    </cofactor>
</comment>
<dbReference type="Pfam" id="PF00240">
    <property type="entry name" value="ubiquitin"/>
    <property type="match status" value="1"/>
</dbReference>
<protein>
    <recommendedName>
        <fullName evidence="3">carbonic anhydrase</fullName>
        <ecNumber evidence="3">4.2.1.1</ecNumber>
    </recommendedName>
</protein>
<dbReference type="CDD" id="cd17039">
    <property type="entry name" value="Ubl_ubiquitin_like"/>
    <property type="match status" value="1"/>
</dbReference>
<dbReference type="Gene3D" id="3.10.20.90">
    <property type="entry name" value="Phosphatidylinositol 3-kinase Catalytic Subunit, Chain A, domain 1"/>
    <property type="match status" value="1"/>
</dbReference>
<dbReference type="CDD" id="cd00051">
    <property type="entry name" value="EFh"/>
    <property type="match status" value="1"/>
</dbReference>
<dbReference type="PROSITE" id="PS50222">
    <property type="entry name" value="EF_HAND_2"/>
    <property type="match status" value="1"/>
</dbReference>
<dbReference type="InterPro" id="IPR029071">
    <property type="entry name" value="Ubiquitin-like_domsf"/>
</dbReference>
<feature type="domain" description="EF-hand" evidence="9">
    <location>
        <begin position="280"/>
        <end position="315"/>
    </location>
</feature>
<accession>A0ABQ6M7G8</accession>
<keyword evidence="4" id="KW-0479">Metal-binding</keyword>
<dbReference type="InterPro" id="IPR011992">
    <property type="entry name" value="EF-hand-dom_pair"/>
</dbReference>
<gene>
    <name evidence="10" type="ORF">TeGR_g14064</name>
</gene>
<name>A0ABQ6M7G8_9STRA</name>
<keyword evidence="11" id="KW-1185">Reference proteome</keyword>
<evidence type="ECO:0000256" key="4">
    <source>
        <dbReference type="ARBA" id="ARBA00022723"/>
    </source>
</evidence>
<evidence type="ECO:0000256" key="2">
    <source>
        <dbReference type="ARBA" id="ARBA00006217"/>
    </source>
</evidence>
<evidence type="ECO:0000313" key="10">
    <source>
        <dbReference type="EMBL" id="GMI21061.1"/>
    </source>
</evidence>
<evidence type="ECO:0000313" key="11">
    <source>
        <dbReference type="Proteomes" id="UP001165060"/>
    </source>
</evidence>
<dbReference type="InterPro" id="IPR002048">
    <property type="entry name" value="EF_hand_dom"/>
</dbReference>
<evidence type="ECO:0000256" key="3">
    <source>
        <dbReference type="ARBA" id="ARBA00012925"/>
    </source>
</evidence>
<evidence type="ECO:0000259" key="9">
    <source>
        <dbReference type="PROSITE" id="PS50222"/>
    </source>
</evidence>
<evidence type="ECO:0000256" key="7">
    <source>
        <dbReference type="ARBA" id="ARBA00048348"/>
    </source>
</evidence>
<dbReference type="EC" id="4.2.1.1" evidence="3"/>
<dbReference type="Proteomes" id="UP001165060">
    <property type="component" value="Unassembled WGS sequence"/>
</dbReference>
<sequence length="440" mass="48924">MLSSLSPLTQLSRRLLRPSLLRPCLLRPSPLGCPSLPPSRPLSSPPSIWDPLDITHILSNNREWVARKKKEDPGYFTRLNSSQKPKYLLIGCSDSRVGAQEIMGLDQGELFIHRNIANQVLNSDLSVLSVLYYGVMELGVEDIFVLGHYNCGGIRAATGSKDLGMIEHWLRNIRDVARLHNDELSVIKDPEERHRRLVELNVQEQCVNLFGNAIIQQAQSERGRPRVHGMVYDIGTGELKHLDIDFKKVLKKYRDIYAVHDFSKHRPKEIGGKGGGKGGVEAEEIRRAFDEVDDSSRGWITKGELQVALGRFGDEPSDERLDEAFRAVGMPDADRVDARAFDSLVRVFTKAEGEVLVVVSVPGDNAIPFKCGGTDTVGDIKEALSEARGGTLKPSQMELLHDGKVLRDEATLEDCGLETFAEIEQRVVITPDQFSVKGGR</sequence>
<dbReference type="PANTHER" id="PTHR11002">
    <property type="entry name" value="CARBONIC ANHYDRASE"/>
    <property type="match status" value="1"/>
</dbReference>
<dbReference type="PROSITE" id="PS00704">
    <property type="entry name" value="PROK_CO2_ANHYDRASE_1"/>
    <property type="match status" value="1"/>
</dbReference>
<feature type="domain" description="Ubiquitin-like" evidence="8">
    <location>
        <begin position="355"/>
        <end position="418"/>
    </location>
</feature>
<comment type="caution">
    <text evidence="10">The sequence shown here is derived from an EMBL/GenBank/DDBJ whole genome shotgun (WGS) entry which is preliminary data.</text>
</comment>
<evidence type="ECO:0000259" key="8">
    <source>
        <dbReference type="PROSITE" id="PS50053"/>
    </source>
</evidence>
<dbReference type="Gene3D" id="3.40.1050.10">
    <property type="entry name" value="Carbonic anhydrase"/>
    <property type="match status" value="1"/>
</dbReference>
<evidence type="ECO:0000256" key="6">
    <source>
        <dbReference type="ARBA" id="ARBA00023239"/>
    </source>
</evidence>
<dbReference type="EMBL" id="BRYB01001230">
    <property type="protein sequence ID" value="GMI21061.1"/>
    <property type="molecule type" value="Genomic_DNA"/>
</dbReference>
<dbReference type="InterPro" id="IPR036874">
    <property type="entry name" value="Carbonic_anhydrase_sf"/>
</dbReference>
<dbReference type="SMART" id="SM00947">
    <property type="entry name" value="Pro_CA"/>
    <property type="match status" value="1"/>
</dbReference>
<comment type="similarity">
    <text evidence="2">Belongs to the beta-class carbonic anhydrase family.</text>
</comment>
<dbReference type="CDD" id="cd00883">
    <property type="entry name" value="beta_CA_cladeA"/>
    <property type="match status" value="1"/>
</dbReference>
<evidence type="ECO:0000256" key="5">
    <source>
        <dbReference type="ARBA" id="ARBA00022833"/>
    </source>
</evidence>
<keyword evidence="6" id="KW-0456">Lyase</keyword>
<evidence type="ECO:0000256" key="1">
    <source>
        <dbReference type="ARBA" id="ARBA00001947"/>
    </source>
</evidence>
<dbReference type="InterPro" id="IPR001765">
    <property type="entry name" value="Carbonic_anhydrase"/>
</dbReference>
<dbReference type="Pfam" id="PF00484">
    <property type="entry name" value="Pro_CA"/>
    <property type="match status" value="1"/>
</dbReference>
<proteinExistence type="inferred from homology"/>
<dbReference type="PROSITE" id="PS50053">
    <property type="entry name" value="UBIQUITIN_2"/>
    <property type="match status" value="1"/>
</dbReference>
<dbReference type="InterPro" id="IPR000626">
    <property type="entry name" value="Ubiquitin-like_dom"/>
</dbReference>
<dbReference type="Gene3D" id="1.10.238.10">
    <property type="entry name" value="EF-hand"/>
    <property type="match status" value="1"/>
</dbReference>
<organism evidence="10 11">
    <name type="scientific">Tetraparma gracilis</name>
    <dbReference type="NCBI Taxonomy" id="2962635"/>
    <lineage>
        <taxon>Eukaryota</taxon>
        <taxon>Sar</taxon>
        <taxon>Stramenopiles</taxon>
        <taxon>Ochrophyta</taxon>
        <taxon>Bolidophyceae</taxon>
        <taxon>Parmales</taxon>
        <taxon>Triparmaceae</taxon>
        <taxon>Tetraparma</taxon>
    </lineage>
</organism>
<dbReference type="PANTHER" id="PTHR11002:SF76">
    <property type="entry name" value="CARBONIC ANHYDRASE"/>
    <property type="match status" value="1"/>
</dbReference>
<reference evidence="10 11" key="1">
    <citation type="journal article" date="2023" name="Commun. Biol.">
        <title>Genome analysis of Parmales, the sister group of diatoms, reveals the evolutionary specialization of diatoms from phago-mixotrophs to photoautotrophs.</title>
        <authorList>
            <person name="Ban H."/>
            <person name="Sato S."/>
            <person name="Yoshikawa S."/>
            <person name="Yamada K."/>
            <person name="Nakamura Y."/>
            <person name="Ichinomiya M."/>
            <person name="Sato N."/>
            <person name="Blanc-Mathieu R."/>
            <person name="Endo H."/>
            <person name="Kuwata A."/>
            <person name="Ogata H."/>
        </authorList>
    </citation>
    <scope>NUCLEOTIDE SEQUENCE [LARGE SCALE GENOMIC DNA]</scope>
</reference>
<dbReference type="InterPro" id="IPR015892">
    <property type="entry name" value="Carbonic_anhydrase_CS"/>
</dbReference>
<comment type="catalytic activity">
    <reaction evidence="7">
        <text>hydrogencarbonate + H(+) = CO2 + H2O</text>
        <dbReference type="Rhea" id="RHEA:10748"/>
        <dbReference type="ChEBI" id="CHEBI:15377"/>
        <dbReference type="ChEBI" id="CHEBI:15378"/>
        <dbReference type="ChEBI" id="CHEBI:16526"/>
        <dbReference type="ChEBI" id="CHEBI:17544"/>
        <dbReference type="EC" id="4.2.1.1"/>
    </reaction>
</comment>